<comment type="caution">
    <text evidence="1">The sequence shown here is derived from an EMBL/GenBank/DDBJ whole genome shotgun (WGS) entry which is preliminary data.</text>
</comment>
<dbReference type="Proteomes" id="UP001060085">
    <property type="component" value="Linkage Group LG02"/>
</dbReference>
<name>A0ACC0C1Z5_CATRO</name>
<accession>A0ACC0C1Z5</accession>
<reference evidence="2" key="1">
    <citation type="journal article" date="2023" name="Nat. Plants">
        <title>Single-cell RNA sequencing provides a high-resolution roadmap for understanding the multicellular compartmentation of specialized metabolism.</title>
        <authorList>
            <person name="Sun S."/>
            <person name="Shen X."/>
            <person name="Li Y."/>
            <person name="Li Y."/>
            <person name="Wang S."/>
            <person name="Li R."/>
            <person name="Zhang H."/>
            <person name="Shen G."/>
            <person name="Guo B."/>
            <person name="Wei J."/>
            <person name="Xu J."/>
            <person name="St-Pierre B."/>
            <person name="Chen S."/>
            <person name="Sun C."/>
        </authorList>
    </citation>
    <scope>NUCLEOTIDE SEQUENCE [LARGE SCALE GENOMIC DNA]</scope>
</reference>
<protein>
    <submittedName>
        <fullName evidence="1">Uncharacterized protein</fullName>
    </submittedName>
</protein>
<evidence type="ECO:0000313" key="1">
    <source>
        <dbReference type="EMBL" id="KAI5678917.1"/>
    </source>
</evidence>
<evidence type="ECO:0000313" key="2">
    <source>
        <dbReference type="Proteomes" id="UP001060085"/>
    </source>
</evidence>
<proteinExistence type="predicted"/>
<dbReference type="EMBL" id="CM044702">
    <property type="protein sequence ID" value="KAI5678917.1"/>
    <property type="molecule type" value="Genomic_DNA"/>
</dbReference>
<keyword evidence="2" id="KW-1185">Reference proteome</keyword>
<gene>
    <name evidence="1" type="ORF">M9H77_09867</name>
</gene>
<organism evidence="1 2">
    <name type="scientific">Catharanthus roseus</name>
    <name type="common">Madagascar periwinkle</name>
    <name type="synonym">Vinca rosea</name>
    <dbReference type="NCBI Taxonomy" id="4058"/>
    <lineage>
        <taxon>Eukaryota</taxon>
        <taxon>Viridiplantae</taxon>
        <taxon>Streptophyta</taxon>
        <taxon>Embryophyta</taxon>
        <taxon>Tracheophyta</taxon>
        <taxon>Spermatophyta</taxon>
        <taxon>Magnoliopsida</taxon>
        <taxon>eudicotyledons</taxon>
        <taxon>Gunneridae</taxon>
        <taxon>Pentapetalae</taxon>
        <taxon>asterids</taxon>
        <taxon>lamiids</taxon>
        <taxon>Gentianales</taxon>
        <taxon>Apocynaceae</taxon>
        <taxon>Rauvolfioideae</taxon>
        <taxon>Vinceae</taxon>
        <taxon>Catharanthinae</taxon>
        <taxon>Catharanthus</taxon>
    </lineage>
</organism>
<sequence>MGVTGKGKKEEPKKEEKQVEEEAEEEDDPEEPEQDGLSVHSPCKPPTSSTLQKEKSEVELELKLLEALEIYPLAKLQGVHRHFVLYGLTEYLRKSLNRQITSDEVLKLLERFYNLEMLKPDEEDNEILNHEEDFSLPQSYFDKEE</sequence>